<gene>
    <name evidence="2" type="ORF">PoB_000008900</name>
</gene>
<sequence length="97" mass="10968">MYSAPENVTAFHNDKPETSVQPPQPRIVSLGDRQPHQEALRSAFVAENSLPLTLAPRLVALAQELSRDFQALEGLKLERTCATYKRKEESALQMRFM</sequence>
<organism evidence="2 3">
    <name type="scientific">Plakobranchus ocellatus</name>
    <dbReference type="NCBI Taxonomy" id="259542"/>
    <lineage>
        <taxon>Eukaryota</taxon>
        <taxon>Metazoa</taxon>
        <taxon>Spiralia</taxon>
        <taxon>Lophotrochozoa</taxon>
        <taxon>Mollusca</taxon>
        <taxon>Gastropoda</taxon>
        <taxon>Heterobranchia</taxon>
        <taxon>Euthyneura</taxon>
        <taxon>Panpulmonata</taxon>
        <taxon>Sacoglossa</taxon>
        <taxon>Placobranchoidea</taxon>
        <taxon>Plakobranchidae</taxon>
        <taxon>Plakobranchus</taxon>
    </lineage>
</organism>
<reference evidence="2 3" key="1">
    <citation type="journal article" date="2021" name="Elife">
        <title>Chloroplast acquisition without the gene transfer in kleptoplastic sea slugs, Plakobranchus ocellatus.</title>
        <authorList>
            <person name="Maeda T."/>
            <person name="Takahashi S."/>
            <person name="Yoshida T."/>
            <person name="Shimamura S."/>
            <person name="Takaki Y."/>
            <person name="Nagai Y."/>
            <person name="Toyoda A."/>
            <person name="Suzuki Y."/>
            <person name="Arimoto A."/>
            <person name="Ishii H."/>
            <person name="Satoh N."/>
            <person name="Nishiyama T."/>
            <person name="Hasebe M."/>
            <person name="Maruyama T."/>
            <person name="Minagawa J."/>
            <person name="Obokata J."/>
            <person name="Shigenobu S."/>
        </authorList>
    </citation>
    <scope>NUCLEOTIDE SEQUENCE [LARGE SCALE GENOMIC DNA]</scope>
</reference>
<dbReference type="EMBL" id="BLXT01000008">
    <property type="protein sequence ID" value="GFN73583.1"/>
    <property type="molecule type" value="Genomic_DNA"/>
</dbReference>
<name>A0AAV3XUZ4_9GAST</name>
<evidence type="ECO:0000313" key="2">
    <source>
        <dbReference type="EMBL" id="GFN73583.1"/>
    </source>
</evidence>
<comment type="caution">
    <text evidence="2">The sequence shown here is derived from an EMBL/GenBank/DDBJ whole genome shotgun (WGS) entry which is preliminary data.</text>
</comment>
<dbReference type="Proteomes" id="UP000735302">
    <property type="component" value="Unassembled WGS sequence"/>
</dbReference>
<keyword evidence="3" id="KW-1185">Reference proteome</keyword>
<protein>
    <submittedName>
        <fullName evidence="2">Uncharacterized protein</fullName>
    </submittedName>
</protein>
<proteinExistence type="predicted"/>
<feature type="region of interest" description="Disordered" evidence="1">
    <location>
        <begin position="1"/>
        <end position="33"/>
    </location>
</feature>
<evidence type="ECO:0000256" key="1">
    <source>
        <dbReference type="SAM" id="MobiDB-lite"/>
    </source>
</evidence>
<accession>A0AAV3XUZ4</accession>
<dbReference type="AlphaFoldDB" id="A0AAV3XUZ4"/>
<evidence type="ECO:0000313" key="3">
    <source>
        <dbReference type="Proteomes" id="UP000735302"/>
    </source>
</evidence>